<dbReference type="Proteomes" id="UP000218334">
    <property type="component" value="Unassembled WGS sequence"/>
</dbReference>
<gene>
    <name evidence="1" type="ORF">ARMSODRAFT_1018884</name>
</gene>
<sequence length="122" mass="13792">MNIVLSLHAVYSLPRDKHTLVWILASSPPQREATAGGGSPVLTCIVGYHYPFSQATSFGINVVSFKATTRRCVEQACHLSAQRQRKRRALIMRPTPCIPVANGQPHPSWFAKRVWCRDYHRH</sequence>
<dbReference type="AlphaFoldDB" id="A0A2H3BKR0"/>
<name>A0A2H3BKR0_9AGAR</name>
<reference evidence="2" key="1">
    <citation type="journal article" date="2017" name="Nat. Ecol. Evol.">
        <title>Genome expansion and lineage-specific genetic innovations in the forest pathogenic fungi Armillaria.</title>
        <authorList>
            <person name="Sipos G."/>
            <person name="Prasanna A.N."/>
            <person name="Walter M.C."/>
            <person name="O'Connor E."/>
            <person name="Balint B."/>
            <person name="Krizsan K."/>
            <person name="Kiss B."/>
            <person name="Hess J."/>
            <person name="Varga T."/>
            <person name="Slot J."/>
            <person name="Riley R."/>
            <person name="Boka B."/>
            <person name="Rigling D."/>
            <person name="Barry K."/>
            <person name="Lee J."/>
            <person name="Mihaltcheva S."/>
            <person name="LaButti K."/>
            <person name="Lipzen A."/>
            <person name="Waldron R."/>
            <person name="Moloney N.M."/>
            <person name="Sperisen C."/>
            <person name="Kredics L."/>
            <person name="Vagvoelgyi C."/>
            <person name="Patrignani A."/>
            <person name="Fitzpatrick D."/>
            <person name="Nagy I."/>
            <person name="Doyle S."/>
            <person name="Anderson J.B."/>
            <person name="Grigoriev I.V."/>
            <person name="Gueldener U."/>
            <person name="Muensterkoetter M."/>
            <person name="Nagy L.G."/>
        </authorList>
    </citation>
    <scope>NUCLEOTIDE SEQUENCE [LARGE SCALE GENOMIC DNA]</scope>
    <source>
        <strain evidence="2">28-4</strain>
    </source>
</reference>
<accession>A0A2H3BKR0</accession>
<organism evidence="1 2">
    <name type="scientific">Armillaria solidipes</name>
    <dbReference type="NCBI Taxonomy" id="1076256"/>
    <lineage>
        <taxon>Eukaryota</taxon>
        <taxon>Fungi</taxon>
        <taxon>Dikarya</taxon>
        <taxon>Basidiomycota</taxon>
        <taxon>Agaricomycotina</taxon>
        <taxon>Agaricomycetes</taxon>
        <taxon>Agaricomycetidae</taxon>
        <taxon>Agaricales</taxon>
        <taxon>Marasmiineae</taxon>
        <taxon>Physalacriaceae</taxon>
        <taxon>Armillaria</taxon>
    </lineage>
</organism>
<dbReference type="EMBL" id="KZ293429">
    <property type="protein sequence ID" value="PBK69484.1"/>
    <property type="molecule type" value="Genomic_DNA"/>
</dbReference>
<keyword evidence="2" id="KW-1185">Reference proteome</keyword>
<evidence type="ECO:0000313" key="1">
    <source>
        <dbReference type="EMBL" id="PBK69484.1"/>
    </source>
</evidence>
<protein>
    <submittedName>
        <fullName evidence="1">Uncharacterized protein</fullName>
    </submittedName>
</protein>
<proteinExistence type="predicted"/>
<evidence type="ECO:0000313" key="2">
    <source>
        <dbReference type="Proteomes" id="UP000218334"/>
    </source>
</evidence>